<evidence type="ECO:0000313" key="12">
    <source>
        <dbReference type="RefSeq" id="XP_022255115.1"/>
    </source>
</evidence>
<dbReference type="InterPro" id="IPR035892">
    <property type="entry name" value="C2_domain_sf"/>
</dbReference>
<keyword evidence="9" id="KW-1185">Reference proteome</keyword>
<dbReference type="SUPFAM" id="SSF49562">
    <property type="entry name" value="C2 domain (Calcium/lipid-binding domain, CaLB)"/>
    <property type="match status" value="1"/>
</dbReference>
<dbReference type="RefSeq" id="XP_022255113.1">
    <property type="nucleotide sequence ID" value="XM_022399405.1"/>
</dbReference>
<evidence type="ECO:0000259" key="7">
    <source>
        <dbReference type="PROSITE" id="PS50004"/>
    </source>
</evidence>
<dbReference type="Proteomes" id="UP000694941">
    <property type="component" value="Unplaced"/>
</dbReference>
<dbReference type="SMART" id="SM00239">
    <property type="entry name" value="C2"/>
    <property type="match status" value="1"/>
</dbReference>
<evidence type="ECO:0000256" key="3">
    <source>
        <dbReference type="ARBA" id="ARBA00022553"/>
    </source>
</evidence>
<dbReference type="GeneID" id="106470772"/>
<dbReference type="PANTHER" id="PTHR15746">
    <property type="entry name" value="RAB11-RELATED"/>
    <property type="match status" value="1"/>
</dbReference>
<dbReference type="InterPro" id="IPR037789">
    <property type="entry name" value="FIP_classI"/>
</dbReference>
<protein>
    <submittedName>
        <fullName evidence="10 11">Rab11 family-interacting protein 1-like isoform X2</fullName>
    </submittedName>
</protein>
<name>A0ABM1TGV7_LIMPO</name>
<feature type="domain" description="FIP-RBD" evidence="8">
    <location>
        <begin position="417"/>
        <end position="479"/>
    </location>
</feature>
<dbReference type="Gene3D" id="2.60.40.150">
    <property type="entry name" value="C2 domain"/>
    <property type="match status" value="1"/>
</dbReference>
<evidence type="ECO:0000259" key="8">
    <source>
        <dbReference type="PROSITE" id="PS51511"/>
    </source>
</evidence>
<dbReference type="InterPro" id="IPR037245">
    <property type="entry name" value="FIP-RBD_C_sf"/>
</dbReference>
<keyword evidence="5" id="KW-0653">Protein transport</keyword>
<dbReference type="PROSITE" id="PS51511">
    <property type="entry name" value="FIP_RBD"/>
    <property type="match status" value="1"/>
</dbReference>
<dbReference type="Pfam" id="PF09457">
    <property type="entry name" value="RBD-FIP"/>
    <property type="match status" value="1"/>
</dbReference>
<evidence type="ECO:0000313" key="10">
    <source>
        <dbReference type="RefSeq" id="XP_022255113.1"/>
    </source>
</evidence>
<dbReference type="PANTHER" id="PTHR15746:SF23">
    <property type="entry name" value="RAB11 INTERACTING PROTEIN, ISOFORM A"/>
    <property type="match status" value="1"/>
</dbReference>
<keyword evidence="2" id="KW-0813">Transport</keyword>
<evidence type="ECO:0000256" key="2">
    <source>
        <dbReference type="ARBA" id="ARBA00022448"/>
    </source>
</evidence>
<dbReference type="InterPro" id="IPR019018">
    <property type="entry name" value="Rab-bd_FIP-RBD"/>
</dbReference>
<evidence type="ECO:0000256" key="6">
    <source>
        <dbReference type="SAM" id="MobiDB-lite"/>
    </source>
</evidence>
<sequence>MWRPTHVQVTVQKARNLVRKGKGTNDAYVTIQLGKERFETRVQERVINPEWHEECDLKITEKLMESSIQFTVFHHNFLGLDEFLGHVSIPLSNCDIHEGPTNRWYKLQGKSKKEKERGELQIRLAFVVRSFTLTGSLMDLSTAKESKSDSLKRLASAVGHKLQHFPKRTFSLKLDNLDPRTQLFRFKEKQLGHSSPYQTKLGPRETKEALIEEWTRNKQLNRKDSIDEQVTKAEKEMDAPTVMDEMDHSKQQSELATISKSLIRPAGNRRSLEDLSSSSSKTETDNKSSQGSFYIQRTNSISNTTELVSTGHTDKLVPSQRQLSLPAPDWMRLFSSQPKTSSTDHNDEQYSNNTEGQKPSMRDMRRKLRITRNAEQRPTFHGPCEGEHATVDKPEPATSVSENSMYISYLYHQDFSSTLPVNETSRRYNNLNHQELVDLAINQEKVLEFKENRIRDLENYIDSLLVRVMESMPVLLQNPCMSVTCSR</sequence>
<keyword evidence="4" id="KW-0967">Endosome</keyword>
<feature type="domain" description="C2" evidence="7">
    <location>
        <begin position="1"/>
        <end position="105"/>
    </location>
</feature>
<accession>A0ABM1TGV7</accession>
<dbReference type="Pfam" id="PF00168">
    <property type="entry name" value="C2"/>
    <property type="match status" value="1"/>
</dbReference>
<dbReference type="RefSeq" id="XP_022255114.1">
    <property type="nucleotide sequence ID" value="XM_022399406.1"/>
</dbReference>
<organism evidence="9 10">
    <name type="scientific">Limulus polyphemus</name>
    <name type="common">Atlantic horseshoe crab</name>
    <dbReference type="NCBI Taxonomy" id="6850"/>
    <lineage>
        <taxon>Eukaryota</taxon>
        <taxon>Metazoa</taxon>
        <taxon>Ecdysozoa</taxon>
        <taxon>Arthropoda</taxon>
        <taxon>Chelicerata</taxon>
        <taxon>Merostomata</taxon>
        <taxon>Xiphosura</taxon>
        <taxon>Limulidae</taxon>
        <taxon>Limulus</taxon>
    </lineage>
</organism>
<evidence type="ECO:0000256" key="1">
    <source>
        <dbReference type="ARBA" id="ARBA00004172"/>
    </source>
</evidence>
<evidence type="ECO:0000256" key="4">
    <source>
        <dbReference type="ARBA" id="ARBA00022753"/>
    </source>
</evidence>
<feature type="region of interest" description="Disordered" evidence="6">
    <location>
        <begin position="333"/>
        <end position="362"/>
    </location>
</feature>
<dbReference type="PROSITE" id="PS50004">
    <property type="entry name" value="C2"/>
    <property type="match status" value="1"/>
</dbReference>
<gene>
    <name evidence="10 11 12" type="primary">LOC106470772</name>
</gene>
<comment type="subcellular location">
    <subcellularLocation>
        <location evidence="1">Recycling endosome</location>
    </subcellularLocation>
</comment>
<dbReference type="RefSeq" id="XP_022255115.1">
    <property type="nucleotide sequence ID" value="XM_022399407.1"/>
</dbReference>
<proteinExistence type="predicted"/>
<feature type="compositionally biased region" description="Basic and acidic residues" evidence="6">
    <location>
        <begin position="222"/>
        <end position="238"/>
    </location>
</feature>
<keyword evidence="3" id="KW-0597">Phosphoprotein</keyword>
<feature type="region of interest" description="Disordered" evidence="6">
    <location>
        <begin position="222"/>
        <end position="295"/>
    </location>
</feature>
<dbReference type="InterPro" id="IPR000008">
    <property type="entry name" value="C2_dom"/>
</dbReference>
<dbReference type="Gene3D" id="1.20.5.2440">
    <property type="match status" value="1"/>
</dbReference>
<evidence type="ECO:0000313" key="11">
    <source>
        <dbReference type="RefSeq" id="XP_022255114.1"/>
    </source>
</evidence>
<reference evidence="10 11" key="1">
    <citation type="submission" date="2025-05" db="UniProtKB">
        <authorList>
            <consortium name="RefSeq"/>
        </authorList>
    </citation>
    <scope>IDENTIFICATION</scope>
    <source>
        <tissue evidence="10 11">Muscle</tissue>
    </source>
</reference>
<dbReference type="SUPFAM" id="SSF144270">
    <property type="entry name" value="Eferin C-derminal domain-like"/>
    <property type="match status" value="1"/>
</dbReference>
<evidence type="ECO:0000313" key="9">
    <source>
        <dbReference type="Proteomes" id="UP000694941"/>
    </source>
</evidence>
<evidence type="ECO:0000256" key="5">
    <source>
        <dbReference type="ARBA" id="ARBA00022927"/>
    </source>
</evidence>